<comment type="similarity">
    <text evidence="2">Belongs to the ABC transporter superfamily.</text>
</comment>
<evidence type="ECO:0000259" key="6">
    <source>
        <dbReference type="PROSITE" id="PS50893"/>
    </source>
</evidence>
<dbReference type="InterPro" id="IPR003439">
    <property type="entry name" value="ABC_transporter-like_ATP-bd"/>
</dbReference>
<dbReference type="EMBL" id="JBHLXD010000058">
    <property type="protein sequence ID" value="MFC0210506.1"/>
    <property type="molecule type" value="Genomic_DNA"/>
</dbReference>
<dbReference type="Proteomes" id="UP001589755">
    <property type="component" value="Unassembled WGS sequence"/>
</dbReference>
<sequence length="271" mass="29427">MTPILSLQSVSKTFTVGAHEVRAVDDVSFDVAKGECLAVVGESGSGKSTIANMILGIYPPSEGTISYRGTVLPSSRELSHRRAIQLVQQNPLSSLNPKRTIGASLRLALDVHGIGERSRRWERVGKLLEEVGLPADYRSRSPATLSGGQRQRVAIARALACESEIVVLDEPTSALDVLVQARTLKLLNELKESRGLTYIFITHDLSVVRNIADRVAVFENGKLVELDTVETIFSNPADPYTRGLIGAVPVVTREEEALRTSLTEKENNANA</sequence>
<evidence type="ECO:0000256" key="5">
    <source>
        <dbReference type="ARBA" id="ARBA00022840"/>
    </source>
</evidence>
<dbReference type="Pfam" id="PF08352">
    <property type="entry name" value="oligo_HPY"/>
    <property type="match status" value="1"/>
</dbReference>
<dbReference type="PROSITE" id="PS50893">
    <property type="entry name" value="ABC_TRANSPORTER_2"/>
    <property type="match status" value="1"/>
</dbReference>
<evidence type="ECO:0000256" key="3">
    <source>
        <dbReference type="ARBA" id="ARBA00022448"/>
    </source>
</evidence>
<comment type="subcellular location">
    <subcellularLocation>
        <location evidence="1">Cell inner membrane</location>
        <topology evidence="1">Peripheral membrane protein</topology>
    </subcellularLocation>
</comment>
<evidence type="ECO:0000256" key="1">
    <source>
        <dbReference type="ARBA" id="ARBA00004417"/>
    </source>
</evidence>
<name>A0ABV6DCZ7_9HYPH</name>
<dbReference type="CDD" id="cd03257">
    <property type="entry name" value="ABC_NikE_OppD_transporters"/>
    <property type="match status" value="1"/>
</dbReference>
<dbReference type="InterPro" id="IPR027417">
    <property type="entry name" value="P-loop_NTPase"/>
</dbReference>
<comment type="caution">
    <text evidence="7">The sequence shown here is derived from an EMBL/GenBank/DDBJ whole genome shotgun (WGS) entry which is preliminary data.</text>
</comment>
<evidence type="ECO:0000313" key="8">
    <source>
        <dbReference type="Proteomes" id="UP001589755"/>
    </source>
</evidence>
<dbReference type="GO" id="GO:0005524">
    <property type="term" value="F:ATP binding"/>
    <property type="evidence" value="ECO:0007669"/>
    <property type="project" value="UniProtKB-KW"/>
</dbReference>
<dbReference type="InterPro" id="IPR013563">
    <property type="entry name" value="Oligopep_ABC_C"/>
</dbReference>
<dbReference type="RefSeq" id="WP_261522775.1">
    <property type="nucleotide sequence ID" value="NZ_JAODNW010000042.1"/>
</dbReference>
<reference evidence="7 8" key="1">
    <citation type="submission" date="2024-09" db="EMBL/GenBank/DDBJ databases">
        <authorList>
            <person name="Sun Q."/>
            <person name="Mori K."/>
        </authorList>
    </citation>
    <scope>NUCLEOTIDE SEQUENCE [LARGE SCALE GENOMIC DNA]</scope>
    <source>
        <strain evidence="7 8">CCM 8543</strain>
    </source>
</reference>
<organism evidence="7 8">
    <name type="scientific">Chelativorans intermedius</name>
    <dbReference type="NCBI Taxonomy" id="515947"/>
    <lineage>
        <taxon>Bacteria</taxon>
        <taxon>Pseudomonadati</taxon>
        <taxon>Pseudomonadota</taxon>
        <taxon>Alphaproteobacteria</taxon>
        <taxon>Hyphomicrobiales</taxon>
        <taxon>Phyllobacteriaceae</taxon>
        <taxon>Chelativorans</taxon>
    </lineage>
</organism>
<dbReference type="PANTHER" id="PTHR43776">
    <property type="entry name" value="TRANSPORT ATP-BINDING PROTEIN"/>
    <property type="match status" value="1"/>
</dbReference>
<protein>
    <submittedName>
        <fullName evidence="7">ABC transporter ATP-binding protein</fullName>
    </submittedName>
</protein>
<dbReference type="InterPro" id="IPR017871">
    <property type="entry name" value="ABC_transporter-like_CS"/>
</dbReference>
<evidence type="ECO:0000256" key="2">
    <source>
        <dbReference type="ARBA" id="ARBA00005417"/>
    </source>
</evidence>
<gene>
    <name evidence="7" type="ORF">ACFFJ2_19130</name>
</gene>
<keyword evidence="8" id="KW-1185">Reference proteome</keyword>
<dbReference type="InterPro" id="IPR050319">
    <property type="entry name" value="ABC_transp_ATP-bind"/>
</dbReference>
<dbReference type="InterPro" id="IPR003593">
    <property type="entry name" value="AAA+_ATPase"/>
</dbReference>
<keyword evidence="4" id="KW-0547">Nucleotide-binding</keyword>
<dbReference type="PROSITE" id="PS00211">
    <property type="entry name" value="ABC_TRANSPORTER_1"/>
    <property type="match status" value="1"/>
</dbReference>
<proteinExistence type="inferred from homology"/>
<dbReference type="Gene3D" id="3.40.50.300">
    <property type="entry name" value="P-loop containing nucleotide triphosphate hydrolases"/>
    <property type="match status" value="1"/>
</dbReference>
<keyword evidence="3" id="KW-0813">Transport</keyword>
<accession>A0ABV6DCZ7</accession>
<dbReference type="Pfam" id="PF00005">
    <property type="entry name" value="ABC_tran"/>
    <property type="match status" value="1"/>
</dbReference>
<dbReference type="SUPFAM" id="SSF52540">
    <property type="entry name" value="P-loop containing nucleoside triphosphate hydrolases"/>
    <property type="match status" value="1"/>
</dbReference>
<keyword evidence="5 7" id="KW-0067">ATP-binding</keyword>
<evidence type="ECO:0000313" key="7">
    <source>
        <dbReference type="EMBL" id="MFC0210506.1"/>
    </source>
</evidence>
<feature type="domain" description="ABC transporter" evidence="6">
    <location>
        <begin position="5"/>
        <end position="245"/>
    </location>
</feature>
<evidence type="ECO:0000256" key="4">
    <source>
        <dbReference type="ARBA" id="ARBA00022741"/>
    </source>
</evidence>
<dbReference type="SMART" id="SM00382">
    <property type="entry name" value="AAA"/>
    <property type="match status" value="1"/>
</dbReference>